<protein>
    <submittedName>
        <fullName evidence="2">Uncharacterized protein</fullName>
    </submittedName>
</protein>
<dbReference type="Proteomes" id="UP000624244">
    <property type="component" value="Unassembled WGS sequence"/>
</dbReference>
<comment type="caution">
    <text evidence="2">The sequence shown here is derived from an EMBL/GenBank/DDBJ whole genome shotgun (WGS) entry which is preliminary data.</text>
</comment>
<dbReference type="EMBL" id="WNKQ01000021">
    <property type="protein sequence ID" value="KAF5844820.1"/>
    <property type="molecule type" value="Genomic_DNA"/>
</dbReference>
<evidence type="ECO:0000313" key="3">
    <source>
        <dbReference type="Proteomes" id="UP000624244"/>
    </source>
</evidence>
<dbReference type="AlphaFoldDB" id="A0A8H5ZB79"/>
<evidence type="ECO:0000313" key="2">
    <source>
        <dbReference type="EMBL" id="KAF5844820.1"/>
    </source>
</evidence>
<name>A0A8H5ZB79_COCSA</name>
<sequence length="108" mass="11525">MGTYVSRAAARGPLHAPWPGAWMLGCTANALFRMLGVHHTLHARGAPVVAVMTPKNNHHVEPATSVEAAKQRGECARLDLDNDSSRVGHESDHSSGLNLHRSPSFPGS</sequence>
<proteinExistence type="predicted"/>
<feature type="region of interest" description="Disordered" evidence="1">
    <location>
        <begin position="80"/>
        <end position="108"/>
    </location>
</feature>
<accession>A0A8H5ZB79</accession>
<dbReference type="PROSITE" id="PS51257">
    <property type="entry name" value="PROKAR_LIPOPROTEIN"/>
    <property type="match status" value="1"/>
</dbReference>
<gene>
    <name evidence="2" type="ORF">GGP41_008747</name>
</gene>
<reference evidence="2" key="1">
    <citation type="submission" date="2019-11" db="EMBL/GenBank/DDBJ databases">
        <title>Bipolaris sorokiniana Genome sequencing.</title>
        <authorList>
            <person name="Wang H."/>
        </authorList>
    </citation>
    <scope>NUCLEOTIDE SEQUENCE</scope>
</reference>
<evidence type="ECO:0000256" key="1">
    <source>
        <dbReference type="SAM" id="MobiDB-lite"/>
    </source>
</evidence>
<organism evidence="2 3">
    <name type="scientific">Cochliobolus sativus</name>
    <name type="common">Common root rot and spot blotch fungus</name>
    <name type="synonym">Bipolaris sorokiniana</name>
    <dbReference type="NCBI Taxonomy" id="45130"/>
    <lineage>
        <taxon>Eukaryota</taxon>
        <taxon>Fungi</taxon>
        <taxon>Dikarya</taxon>
        <taxon>Ascomycota</taxon>
        <taxon>Pezizomycotina</taxon>
        <taxon>Dothideomycetes</taxon>
        <taxon>Pleosporomycetidae</taxon>
        <taxon>Pleosporales</taxon>
        <taxon>Pleosporineae</taxon>
        <taxon>Pleosporaceae</taxon>
        <taxon>Bipolaris</taxon>
    </lineage>
</organism>
<feature type="compositionally biased region" description="Basic and acidic residues" evidence="1">
    <location>
        <begin position="80"/>
        <end position="93"/>
    </location>
</feature>